<proteinExistence type="predicted"/>
<protein>
    <recommendedName>
        <fullName evidence="4">DUF2178 domain-containing protein</fullName>
    </recommendedName>
</protein>
<evidence type="ECO:0000313" key="2">
    <source>
        <dbReference type="EMBL" id="HIU50129.1"/>
    </source>
</evidence>
<keyword evidence="1" id="KW-0812">Transmembrane</keyword>
<evidence type="ECO:0000313" key="3">
    <source>
        <dbReference type="Proteomes" id="UP000824118"/>
    </source>
</evidence>
<keyword evidence="1" id="KW-0472">Membrane</keyword>
<accession>A0A9D1LXZ3</accession>
<name>A0A9D1LXZ3_9FIRM</name>
<reference evidence="2" key="1">
    <citation type="submission" date="2020-10" db="EMBL/GenBank/DDBJ databases">
        <authorList>
            <person name="Gilroy R."/>
        </authorList>
    </citation>
    <scope>NUCLEOTIDE SEQUENCE</scope>
    <source>
        <strain evidence="2">ChiGjej1B1-1684</strain>
    </source>
</reference>
<evidence type="ECO:0000256" key="1">
    <source>
        <dbReference type="SAM" id="Phobius"/>
    </source>
</evidence>
<keyword evidence="1" id="KW-1133">Transmembrane helix</keyword>
<feature type="transmembrane region" description="Helical" evidence="1">
    <location>
        <begin position="95"/>
        <end position="115"/>
    </location>
</feature>
<sequence length="145" mass="16266">METYKRTINNRIYLLALVVLIAVALGIFDAFFATSEIKSSIIFSFQCGLTSAMGLISLALIAHYRIALSNEKSIKMLFNKENDERMKAIKYKAGMPMLLITSVLMIIAAVIIGYFNVTVFYTLLAASLCQLALSCIVKFVYMRRI</sequence>
<feature type="transmembrane region" description="Helical" evidence="1">
    <location>
        <begin position="121"/>
        <end position="141"/>
    </location>
</feature>
<dbReference type="EMBL" id="DVNG01000055">
    <property type="protein sequence ID" value="HIU50129.1"/>
    <property type="molecule type" value="Genomic_DNA"/>
</dbReference>
<gene>
    <name evidence="2" type="ORF">IAD22_03850</name>
</gene>
<dbReference type="AlphaFoldDB" id="A0A9D1LXZ3"/>
<feature type="transmembrane region" description="Helical" evidence="1">
    <location>
        <begin position="41"/>
        <end position="66"/>
    </location>
</feature>
<comment type="caution">
    <text evidence="2">The sequence shown here is derived from an EMBL/GenBank/DDBJ whole genome shotgun (WGS) entry which is preliminary data.</text>
</comment>
<reference evidence="2" key="2">
    <citation type="journal article" date="2021" name="PeerJ">
        <title>Extensive microbial diversity within the chicken gut microbiome revealed by metagenomics and culture.</title>
        <authorList>
            <person name="Gilroy R."/>
            <person name="Ravi A."/>
            <person name="Getino M."/>
            <person name="Pursley I."/>
            <person name="Horton D.L."/>
            <person name="Alikhan N.F."/>
            <person name="Baker D."/>
            <person name="Gharbi K."/>
            <person name="Hall N."/>
            <person name="Watson M."/>
            <person name="Adriaenssens E.M."/>
            <person name="Foster-Nyarko E."/>
            <person name="Jarju S."/>
            <person name="Secka A."/>
            <person name="Antonio M."/>
            <person name="Oren A."/>
            <person name="Chaudhuri R.R."/>
            <person name="La Ragione R."/>
            <person name="Hildebrand F."/>
            <person name="Pallen M.J."/>
        </authorList>
    </citation>
    <scope>NUCLEOTIDE SEQUENCE</scope>
    <source>
        <strain evidence="2">ChiGjej1B1-1684</strain>
    </source>
</reference>
<organism evidence="2 3">
    <name type="scientific">Candidatus Limousia pullorum</name>
    <dbReference type="NCBI Taxonomy" id="2840860"/>
    <lineage>
        <taxon>Bacteria</taxon>
        <taxon>Bacillati</taxon>
        <taxon>Bacillota</taxon>
        <taxon>Clostridia</taxon>
        <taxon>Eubacteriales</taxon>
        <taxon>Oscillospiraceae</taxon>
        <taxon>Oscillospiraceae incertae sedis</taxon>
        <taxon>Candidatus Limousia</taxon>
    </lineage>
</organism>
<dbReference type="Proteomes" id="UP000824118">
    <property type="component" value="Unassembled WGS sequence"/>
</dbReference>
<evidence type="ECO:0008006" key="4">
    <source>
        <dbReference type="Google" id="ProtNLM"/>
    </source>
</evidence>
<feature type="transmembrane region" description="Helical" evidence="1">
    <location>
        <begin position="12"/>
        <end position="35"/>
    </location>
</feature>